<dbReference type="Proteomes" id="UP001153269">
    <property type="component" value="Unassembled WGS sequence"/>
</dbReference>
<sequence length="107" mass="10877">MVVQVSSAGDHMTPALSSSCSLGFTAPVCDPGAAWRDAVVLCPLVPLSLRESAALCCLCGAEGAAVRLTYGCSCYSLRFSNSHKLDGSNLTAATSTPPAQGLGKLTN</sequence>
<reference evidence="2" key="1">
    <citation type="submission" date="2020-03" db="EMBL/GenBank/DDBJ databases">
        <authorList>
            <person name="Weist P."/>
        </authorList>
    </citation>
    <scope>NUCLEOTIDE SEQUENCE</scope>
</reference>
<evidence type="ECO:0000313" key="3">
    <source>
        <dbReference type="Proteomes" id="UP001153269"/>
    </source>
</evidence>
<accession>A0A9N7YNN6</accession>
<dbReference type="EMBL" id="CADEAL010001381">
    <property type="protein sequence ID" value="CAB1431881.1"/>
    <property type="molecule type" value="Genomic_DNA"/>
</dbReference>
<feature type="compositionally biased region" description="Polar residues" evidence="1">
    <location>
        <begin position="85"/>
        <end position="98"/>
    </location>
</feature>
<name>A0A9N7YNN6_PLEPL</name>
<evidence type="ECO:0000256" key="1">
    <source>
        <dbReference type="SAM" id="MobiDB-lite"/>
    </source>
</evidence>
<feature type="region of interest" description="Disordered" evidence="1">
    <location>
        <begin position="85"/>
        <end position="107"/>
    </location>
</feature>
<keyword evidence="3" id="KW-1185">Reference proteome</keyword>
<evidence type="ECO:0000313" key="2">
    <source>
        <dbReference type="EMBL" id="CAB1431881.1"/>
    </source>
</evidence>
<dbReference type="AlphaFoldDB" id="A0A9N7YNN6"/>
<protein>
    <submittedName>
        <fullName evidence="2">Uncharacterized protein</fullName>
    </submittedName>
</protein>
<gene>
    <name evidence="2" type="ORF">PLEPLA_LOCUS19938</name>
</gene>
<organism evidence="2 3">
    <name type="scientific">Pleuronectes platessa</name>
    <name type="common">European plaice</name>
    <dbReference type="NCBI Taxonomy" id="8262"/>
    <lineage>
        <taxon>Eukaryota</taxon>
        <taxon>Metazoa</taxon>
        <taxon>Chordata</taxon>
        <taxon>Craniata</taxon>
        <taxon>Vertebrata</taxon>
        <taxon>Euteleostomi</taxon>
        <taxon>Actinopterygii</taxon>
        <taxon>Neopterygii</taxon>
        <taxon>Teleostei</taxon>
        <taxon>Neoteleostei</taxon>
        <taxon>Acanthomorphata</taxon>
        <taxon>Carangaria</taxon>
        <taxon>Pleuronectiformes</taxon>
        <taxon>Pleuronectoidei</taxon>
        <taxon>Pleuronectidae</taxon>
        <taxon>Pleuronectes</taxon>
    </lineage>
</organism>
<comment type="caution">
    <text evidence="2">The sequence shown here is derived from an EMBL/GenBank/DDBJ whole genome shotgun (WGS) entry which is preliminary data.</text>
</comment>
<proteinExistence type="predicted"/>